<dbReference type="Gene3D" id="3.20.20.30">
    <property type="entry name" value="Luciferase-like domain"/>
    <property type="match status" value="1"/>
</dbReference>
<gene>
    <name evidence="3" type="ORF">METZ01_LOCUS181395</name>
</gene>
<dbReference type="AlphaFoldDB" id="A0A382CSJ3"/>
<dbReference type="Pfam" id="PF00296">
    <property type="entry name" value="Bac_luciferase"/>
    <property type="match status" value="1"/>
</dbReference>
<dbReference type="SUPFAM" id="SSF51679">
    <property type="entry name" value="Bacterial luciferase-like"/>
    <property type="match status" value="1"/>
</dbReference>
<dbReference type="PANTHER" id="PTHR43244:SF1">
    <property type="entry name" value="5,10-METHYLENETETRAHYDROMETHANOPTERIN REDUCTASE"/>
    <property type="match status" value="1"/>
</dbReference>
<dbReference type="GO" id="GO:0016705">
    <property type="term" value="F:oxidoreductase activity, acting on paired donors, with incorporation or reduction of molecular oxygen"/>
    <property type="evidence" value="ECO:0007669"/>
    <property type="project" value="InterPro"/>
</dbReference>
<protein>
    <recommendedName>
        <fullName evidence="2">Luciferase-like domain-containing protein</fullName>
    </recommendedName>
</protein>
<feature type="domain" description="Luciferase-like" evidence="2">
    <location>
        <begin position="57"/>
        <end position="354"/>
    </location>
</feature>
<evidence type="ECO:0000313" key="3">
    <source>
        <dbReference type="EMBL" id="SVB28541.1"/>
    </source>
</evidence>
<dbReference type="InterPro" id="IPR011251">
    <property type="entry name" value="Luciferase-like_dom"/>
</dbReference>
<organism evidence="3">
    <name type="scientific">marine metagenome</name>
    <dbReference type="NCBI Taxonomy" id="408172"/>
    <lineage>
        <taxon>unclassified sequences</taxon>
        <taxon>metagenomes</taxon>
        <taxon>ecological metagenomes</taxon>
    </lineage>
</organism>
<evidence type="ECO:0000256" key="1">
    <source>
        <dbReference type="ARBA" id="ARBA00023002"/>
    </source>
</evidence>
<name>A0A382CSJ3_9ZZZZ</name>
<dbReference type="InterPro" id="IPR050564">
    <property type="entry name" value="F420-G6PD/mer"/>
</dbReference>
<evidence type="ECO:0000259" key="2">
    <source>
        <dbReference type="Pfam" id="PF00296"/>
    </source>
</evidence>
<dbReference type="EMBL" id="UINC01035707">
    <property type="protein sequence ID" value="SVB28541.1"/>
    <property type="molecule type" value="Genomic_DNA"/>
</dbReference>
<accession>A0A382CSJ3</accession>
<dbReference type="PANTHER" id="PTHR43244">
    <property type="match status" value="1"/>
</dbReference>
<dbReference type="CDD" id="cd01097">
    <property type="entry name" value="Tetrahydromethanopterin_reductase"/>
    <property type="match status" value="1"/>
</dbReference>
<proteinExistence type="predicted"/>
<dbReference type="InterPro" id="IPR036661">
    <property type="entry name" value="Luciferase-like_sf"/>
</dbReference>
<sequence length="383" mass="42370">MLGYRSKTVWISAFWLIGFQFLSGQSSRVDLSVEVMRPSAARSSSVVEVMSLEKRVAVTLPLNQSLQDTIDLVQWAESNGYQDGWFSDPGAPDGLAMAAAIAAHTQTLRIGMAIVPVYTRTPTVLAAMADVIGQALPGRFVLGLGSSSQTIMQAFNGIDLEKPLTRVKETAVVVRSILAGEKTSFTDMQTLYSRGYKQDPSTPAIPIYIAALRPKMIEMAAEYGDGVIFNLWPRSALPKMMEHVKVGAERAGKDWRDIEIVNRAMVHVTDNKEEGRALFRSHFAPYFSNPVYNRYLEWCGYPDVAAEIREGWAARDRERTTGAFSNEVIDEIGVIGSTTEVQARIREDANAGITTSIVSPIGRVELDVAYQTFEPFRGDRFEL</sequence>
<reference evidence="3" key="1">
    <citation type="submission" date="2018-05" db="EMBL/GenBank/DDBJ databases">
        <authorList>
            <person name="Lanie J.A."/>
            <person name="Ng W.-L."/>
            <person name="Kazmierczak K.M."/>
            <person name="Andrzejewski T.M."/>
            <person name="Davidsen T.M."/>
            <person name="Wayne K.J."/>
            <person name="Tettelin H."/>
            <person name="Glass J.I."/>
            <person name="Rusch D."/>
            <person name="Podicherti R."/>
            <person name="Tsui H.-C.T."/>
            <person name="Winkler M.E."/>
        </authorList>
    </citation>
    <scope>NUCLEOTIDE SEQUENCE</scope>
</reference>
<keyword evidence="1" id="KW-0560">Oxidoreductase</keyword>